<dbReference type="Proteomes" id="UP000694523">
    <property type="component" value="Unplaced"/>
</dbReference>
<dbReference type="InterPro" id="IPR002048">
    <property type="entry name" value="EF_hand_dom"/>
</dbReference>
<dbReference type="PROSITE" id="PS00018">
    <property type="entry name" value="EF_HAND_1"/>
    <property type="match status" value="1"/>
</dbReference>
<dbReference type="AlphaFoldDB" id="A0A8C6S4W1"/>
<dbReference type="Gene3D" id="1.10.238.10">
    <property type="entry name" value="EF-hand"/>
    <property type="match status" value="1"/>
</dbReference>
<evidence type="ECO:0000256" key="1">
    <source>
        <dbReference type="ARBA" id="ARBA00007323"/>
    </source>
</evidence>
<evidence type="ECO:0000313" key="6">
    <source>
        <dbReference type="Proteomes" id="UP000694523"/>
    </source>
</evidence>
<dbReference type="SMART" id="SM00054">
    <property type="entry name" value="EFh"/>
    <property type="match status" value="1"/>
</dbReference>
<evidence type="ECO:0000313" key="5">
    <source>
        <dbReference type="Ensembl" id="ENSNMLP00000000285.1"/>
    </source>
</evidence>
<dbReference type="InterPro" id="IPR013787">
    <property type="entry name" value="S100_Ca-bd_sub"/>
</dbReference>
<evidence type="ECO:0000256" key="3">
    <source>
        <dbReference type="ARBA" id="ARBA00022837"/>
    </source>
</evidence>
<dbReference type="InterPro" id="IPR011992">
    <property type="entry name" value="EF-hand-dom_pair"/>
</dbReference>
<accession>A0A8C6S4W1</accession>
<keyword evidence="6" id="KW-1185">Reference proteome</keyword>
<keyword evidence="3" id="KW-0106">Calcium</keyword>
<dbReference type="Pfam" id="PF01023">
    <property type="entry name" value="S_100"/>
    <property type="match status" value="1"/>
</dbReference>
<dbReference type="PANTHER" id="PTHR11639">
    <property type="entry name" value="S100 CALCIUM-BINDING PROTEIN"/>
    <property type="match status" value="1"/>
</dbReference>
<dbReference type="Ensembl" id="ENSNMLT00000000346.1">
    <property type="protein sequence ID" value="ENSNMLP00000000285.1"/>
    <property type="gene ID" value="ENSNMLG00000000247.1"/>
</dbReference>
<dbReference type="PROSITE" id="PS50222">
    <property type="entry name" value="EF_HAND_2"/>
    <property type="match status" value="1"/>
</dbReference>
<dbReference type="SUPFAM" id="SSF47473">
    <property type="entry name" value="EF-hand"/>
    <property type="match status" value="1"/>
</dbReference>
<comment type="similarity">
    <text evidence="1">Belongs to the S-100 family.</text>
</comment>
<sequence>SGGIGSTQVTVRCGPTLAVFDKYAGKDGNKDKLSKSEMKELIQDSKNPGQVDELFKCMDANGDDQLDFPEFMIALACLACICHGKECDMSKCKKHFVQK</sequence>
<proteinExistence type="inferred from homology"/>
<dbReference type="GO" id="GO:0005509">
    <property type="term" value="F:calcium ion binding"/>
    <property type="evidence" value="ECO:0007669"/>
    <property type="project" value="InterPro"/>
</dbReference>
<dbReference type="InterPro" id="IPR018247">
    <property type="entry name" value="EF_Hand_1_Ca_BS"/>
</dbReference>
<feature type="domain" description="EF-hand" evidence="4">
    <location>
        <begin position="46"/>
        <end position="81"/>
    </location>
</feature>
<reference evidence="5" key="1">
    <citation type="submission" date="2025-08" db="UniProtKB">
        <authorList>
            <consortium name="Ensembl"/>
        </authorList>
    </citation>
    <scope>IDENTIFICATION</scope>
</reference>
<reference evidence="5" key="2">
    <citation type="submission" date="2025-09" db="UniProtKB">
        <authorList>
            <consortium name="Ensembl"/>
        </authorList>
    </citation>
    <scope>IDENTIFICATION</scope>
</reference>
<name>A0A8C6S4W1_9GOBI</name>
<dbReference type="GO" id="GO:0048306">
    <property type="term" value="F:calcium-dependent protein binding"/>
    <property type="evidence" value="ECO:0007669"/>
    <property type="project" value="TreeGrafter"/>
</dbReference>
<protein>
    <recommendedName>
        <fullName evidence="4">EF-hand domain-containing protein</fullName>
    </recommendedName>
</protein>
<organism evidence="5 6">
    <name type="scientific">Neogobius melanostomus</name>
    <name type="common">round goby</name>
    <dbReference type="NCBI Taxonomy" id="47308"/>
    <lineage>
        <taxon>Eukaryota</taxon>
        <taxon>Metazoa</taxon>
        <taxon>Chordata</taxon>
        <taxon>Craniata</taxon>
        <taxon>Vertebrata</taxon>
        <taxon>Euteleostomi</taxon>
        <taxon>Actinopterygii</taxon>
        <taxon>Neopterygii</taxon>
        <taxon>Teleostei</taxon>
        <taxon>Neoteleostei</taxon>
        <taxon>Acanthomorphata</taxon>
        <taxon>Gobiaria</taxon>
        <taxon>Gobiiformes</taxon>
        <taxon>Gobioidei</taxon>
        <taxon>Gobiidae</taxon>
        <taxon>Benthophilinae</taxon>
        <taxon>Neogobiini</taxon>
        <taxon>Neogobius</taxon>
    </lineage>
</organism>
<evidence type="ECO:0000259" key="4">
    <source>
        <dbReference type="PROSITE" id="PS50222"/>
    </source>
</evidence>
<dbReference type="PANTHER" id="PTHR11639:SF134">
    <property type="entry name" value="PROTEIN S100-A1-RELATED"/>
    <property type="match status" value="1"/>
</dbReference>
<keyword evidence="2" id="KW-0479">Metal-binding</keyword>
<dbReference type="CDD" id="cd00213">
    <property type="entry name" value="S-100"/>
    <property type="match status" value="1"/>
</dbReference>
<evidence type="ECO:0000256" key="2">
    <source>
        <dbReference type="ARBA" id="ARBA00022723"/>
    </source>
</evidence>
<dbReference type="GO" id="GO:0046914">
    <property type="term" value="F:transition metal ion binding"/>
    <property type="evidence" value="ECO:0007669"/>
    <property type="project" value="InterPro"/>
</dbReference>
<dbReference type="InterPro" id="IPR034325">
    <property type="entry name" value="S-100_dom"/>
</dbReference>